<dbReference type="HOGENOM" id="CLU_1352174_0_0_4"/>
<keyword evidence="2 4" id="KW-0472">Membrane</keyword>
<dbReference type="InterPro" id="IPR006665">
    <property type="entry name" value="OmpA-like"/>
</dbReference>
<organism evidence="7">
    <name type="scientific">Accumulibacter regalis</name>
    <dbReference type="NCBI Taxonomy" id="522306"/>
    <lineage>
        <taxon>Bacteria</taxon>
        <taxon>Pseudomonadati</taxon>
        <taxon>Pseudomonadota</taxon>
        <taxon>Betaproteobacteria</taxon>
        <taxon>Candidatus Accumulibacter</taxon>
    </lineage>
</organism>
<accession>C7RID9</accession>
<keyword evidence="3" id="KW-0998">Cell outer membrane</keyword>
<evidence type="ECO:0000256" key="3">
    <source>
        <dbReference type="ARBA" id="ARBA00023237"/>
    </source>
</evidence>
<reference evidence="7" key="2">
    <citation type="submission" date="2009-09" db="EMBL/GenBank/DDBJ databases">
        <title>Complete sequence of chromosome of Candidatus Accumulibacter phosphatis clade IIA str. UW-1.</title>
        <authorList>
            <consortium name="US DOE Joint Genome Institute"/>
            <person name="Martin H.G."/>
            <person name="Ivanova N."/>
            <person name="Kunin V."/>
            <person name="Warnecke F."/>
            <person name="Barry K."/>
            <person name="He S."/>
            <person name="Salamov A."/>
            <person name="Szeto E."/>
            <person name="Dalin E."/>
            <person name="Pangilinan J.L."/>
            <person name="Lapidus A."/>
            <person name="Lowry S."/>
            <person name="Kyrpides N.C."/>
            <person name="McMahon K.D."/>
            <person name="Hugenholtz P."/>
        </authorList>
    </citation>
    <scope>NUCLEOTIDE SEQUENCE [LARGE SCALE GENOMIC DNA]</scope>
    <source>
        <strain evidence="7">UW-1</strain>
    </source>
</reference>
<dbReference type="InterPro" id="IPR036737">
    <property type="entry name" value="OmpA-like_sf"/>
</dbReference>
<dbReference type="Gene3D" id="3.30.1330.60">
    <property type="entry name" value="OmpA-like domain"/>
    <property type="match status" value="1"/>
</dbReference>
<name>C7RID9_ACCRE</name>
<dbReference type="PRINTS" id="PR01021">
    <property type="entry name" value="OMPADOMAIN"/>
</dbReference>
<dbReference type="CDD" id="cd07185">
    <property type="entry name" value="OmpA_C-like"/>
    <property type="match status" value="1"/>
</dbReference>
<evidence type="ECO:0000313" key="7">
    <source>
        <dbReference type="EMBL" id="ACV33399.1"/>
    </source>
</evidence>
<dbReference type="GO" id="GO:0009279">
    <property type="term" value="C:cell outer membrane"/>
    <property type="evidence" value="ECO:0007669"/>
    <property type="project" value="UniProtKB-SubCell"/>
</dbReference>
<reference evidence="7" key="1">
    <citation type="submission" date="2009-08" db="EMBL/GenBank/DDBJ databases">
        <authorList>
            <consortium name="US DOE Joint Genome Institute"/>
            <person name="Lucas S."/>
            <person name="Copeland A."/>
            <person name="Lapidus A."/>
            <person name="Glavina del Rio T."/>
            <person name="Dalin E."/>
            <person name="Tice H."/>
            <person name="Bruce D."/>
            <person name="Barry K."/>
            <person name="Pitluck S."/>
            <person name="Lowry S."/>
            <person name="Larimer F."/>
            <person name="Land M."/>
            <person name="Hauser L."/>
            <person name="Kyrpides N."/>
            <person name="Ivanova N."/>
            <person name="McMahon K.D."/>
            <person name="Hugenholtz P."/>
        </authorList>
    </citation>
    <scope>NUCLEOTIDE SEQUENCE</scope>
    <source>
        <strain evidence="7">UW-1</strain>
    </source>
</reference>
<evidence type="ECO:0000256" key="4">
    <source>
        <dbReference type="PROSITE-ProRule" id="PRU00473"/>
    </source>
</evidence>
<feature type="signal peptide" evidence="5">
    <location>
        <begin position="1"/>
        <end position="28"/>
    </location>
</feature>
<comment type="subcellular location">
    <subcellularLocation>
        <location evidence="1">Cell outer membrane</location>
    </subcellularLocation>
</comment>
<gene>
    <name evidence="7" type="ordered locus">CAP2UW1_0025</name>
</gene>
<dbReference type="eggNOG" id="COG2885">
    <property type="taxonomic scope" value="Bacteria"/>
</dbReference>
<dbReference type="EMBL" id="CP001715">
    <property type="protein sequence ID" value="ACV33399.1"/>
    <property type="molecule type" value="Genomic_DNA"/>
</dbReference>
<dbReference type="InterPro" id="IPR050330">
    <property type="entry name" value="Bact_OuterMem_StrucFunc"/>
</dbReference>
<dbReference type="Pfam" id="PF00691">
    <property type="entry name" value="OmpA"/>
    <property type="match status" value="1"/>
</dbReference>
<feature type="domain" description="OmpA-like" evidence="6">
    <location>
        <begin position="87"/>
        <end position="202"/>
    </location>
</feature>
<evidence type="ECO:0000256" key="2">
    <source>
        <dbReference type="ARBA" id="ARBA00023136"/>
    </source>
</evidence>
<dbReference type="InterPro" id="IPR006664">
    <property type="entry name" value="OMP_bac"/>
</dbReference>
<evidence type="ECO:0000259" key="6">
    <source>
        <dbReference type="PROSITE" id="PS51123"/>
    </source>
</evidence>
<keyword evidence="5" id="KW-0732">Signal</keyword>
<dbReference type="SUPFAM" id="SSF103088">
    <property type="entry name" value="OmpA-like"/>
    <property type="match status" value="1"/>
</dbReference>
<dbReference type="OrthoDB" id="9782229at2"/>
<evidence type="ECO:0000256" key="1">
    <source>
        <dbReference type="ARBA" id="ARBA00004442"/>
    </source>
</evidence>
<dbReference type="STRING" id="522306.CAP2UW1_0025"/>
<dbReference type="PROSITE" id="PS51123">
    <property type="entry name" value="OMPA_2"/>
    <property type="match status" value="1"/>
</dbReference>
<protein>
    <submittedName>
        <fullName evidence="7">OmpA/MotB domain protein</fullName>
    </submittedName>
</protein>
<proteinExistence type="predicted"/>
<sequence length="202" mass="21246" precursor="true">MKTNLYRVALVAAFVTLTGGATVLPAAAADDETSSLDELRRAMTEPSEAPKKKRTRAIVFDGDSAQAPASAAPAAAGGALDCAALPPDVRATAVQFPIQFRPGSANITPASGNTLIEIAKILSLTPDRCIIVEGHTDAEGNADRNMALSRDRANSVVKFISDKGAVERRRLVPVGKGSTDPLKDLDPRDSRNRRVVFKVVAG</sequence>
<dbReference type="PANTHER" id="PTHR30329">
    <property type="entry name" value="STATOR ELEMENT OF FLAGELLAR MOTOR COMPLEX"/>
    <property type="match status" value="1"/>
</dbReference>
<evidence type="ECO:0000256" key="5">
    <source>
        <dbReference type="SAM" id="SignalP"/>
    </source>
</evidence>
<feature type="chain" id="PRO_5002982682" evidence="5">
    <location>
        <begin position="29"/>
        <end position="202"/>
    </location>
</feature>
<dbReference type="KEGG" id="app:CAP2UW1_0025"/>
<dbReference type="PANTHER" id="PTHR30329:SF21">
    <property type="entry name" value="LIPOPROTEIN YIAD-RELATED"/>
    <property type="match status" value="1"/>
</dbReference>
<dbReference type="AlphaFoldDB" id="C7RID9"/>